<evidence type="ECO:0000259" key="12">
    <source>
        <dbReference type="PROSITE" id="PS50222"/>
    </source>
</evidence>
<evidence type="ECO:0000256" key="4">
    <source>
        <dbReference type="ARBA" id="ARBA00022741"/>
    </source>
</evidence>
<dbReference type="SUPFAM" id="SSF47473">
    <property type="entry name" value="EF-hand"/>
    <property type="match status" value="1"/>
</dbReference>
<keyword evidence="3" id="KW-0808">Transferase</keyword>
<proteinExistence type="inferred from homology"/>
<evidence type="ECO:0000256" key="7">
    <source>
        <dbReference type="ARBA" id="ARBA00022840"/>
    </source>
</evidence>
<dbReference type="CDD" id="cd00051">
    <property type="entry name" value="EFh"/>
    <property type="match status" value="1"/>
</dbReference>
<dbReference type="PROSITE" id="PS50088">
    <property type="entry name" value="ANK_REPEAT"/>
    <property type="match status" value="2"/>
</dbReference>
<evidence type="ECO:0000259" key="11">
    <source>
        <dbReference type="PROSITE" id="PS50011"/>
    </source>
</evidence>
<dbReference type="InterPro" id="IPR011009">
    <property type="entry name" value="Kinase-like_dom_sf"/>
</dbReference>
<dbReference type="GO" id="GO:0005524">
    <property type="term" value="F:ATP binding"/>
    <property type="evidence" value="ECO:0007669"/>
    <property type="project" value="UniProtKB-KW"/>
</dbReference>
<evidence type="ECO:0000256" key="9">
    <source>
        <dbReference type="PROSITE-ProRule" id="PRU00023"/>
    </source>
</evidence>
<feature type="compositionally biased region" description="Basic and acidic residues" evidence="10">
    <location>
        <begin position="808"/>
        <end position="827"/>
    </location>
</feature>
<dbReference type="GO" id="GO:0005509">
    <property type="term" value="F:calcium ion binding"/>
    <property type="evidence" value="ECO:0007669"/>
    <property type="project" value="InterPro"/>
</dbReference>
<evidence type="ECO:0000256" key="8">
    <source>
        <dbReference type="ARBA" id="ARBA00024334"/>
    </source>
</evidence>
<evidence type="ECO:0000256" key="6">
    <source>
        <dbReference type="ARBA" id="ARBA00022837"/>
    </source>
</evidence>
<dbReference type="InterPro" id="IPR002110">
    <property type="entry name" value="Ankyrin_rpt"/>
</dbReference>
<dbReference type="Pfam" id="PF13499">
    <property type="entry name" value="EF-hand_7"/>
    <property type="match status" value="1"/>
</dbReference>
<evidence type="ECO:0000256" key="5">
    <source>
        <dbReference type="ARBA" id="ARBA00022777"/>
    </source>
</evidence>
<dbReference type="InterPro" id="IPR008271">
    <property type="entry name" value="Ser/Thr_kinase_AS"/>
</dbReference>
<protein>
    <submittedName>
        <fullName evidence="13">Uncharacterized protein</fullName>
    </submittedName>
</protein>
<feature type="domain" description="EF-hand" evidence="12">
    <location>
        <begin position="605"/>
        <end position="640"/>
    </location>
</feature>
<dbReference type="SMART" id="SM00220">
    <property type="entry name" value="S_TKc"/>
    <property type="match status" value="1"/>
</dbReference>
<dbReference type="InterPro" id="IPR050205">
    <property type="entry name" value="CDPK_Ser/Thr_kinases"/>
</dbReference>
<reference evidence="13" key="1">
    <citation type="submission" date="2023-08" db="EMBL/GenBank/DDBJ databases">
        <authorList>
            <person name="Chen Y."/>
            <person name="Shah S."/>
            <person name="Dougan E. K."/>
            <person name="Thang M."/>
            <person name="Chan C."/>
        </authorList>
    </citation>
    <scope>NUCLEOTIDE SEQUENCE</scope>
</reference>
<dbReference type="InterPro" id="IPR018247">
    <property type="entry name" value="EF_Hand_1_Ca_BS"/>
</dbReference>
<dbReference type="Gene3D" id="3.30.200.20">
    <property type="entry name" value="Phosphorylase Kinase, domain 1"/>
    <property type="match status" value="1"/>
</dbReference>
<comment type="similarity">
    <text evidence="8">Belongs to the protein kinase superfamily. Ser/Thr protein kinase family. CDPK subfamily.</text>
</comment>
<dbReference type="PANTHER" id="PTHR24349">
    <property type="entry name" value="SERINE/THREONINE-PROTEIN KINASE"/>
    <property type="match status" value="1"/>
</dbReference>
<organism evidence="13 14">
    <name type="scientific">Effrenium voratum</name>
    <dbReference type="NCBI Taxonomy" id="2562239"/>
    <lineage>
        <taxon>Eukaryota</taxon>
        <taxon>Sar</taxon>
        <taxon>Alveolata</taxon>
        <taxon>Dinophyceae</taxon>
        <taxon>Suessiales</taxon>
        <taxon>Symbiodiniaceae</taxon>
        <taxon>Effrenium</taxon>
    </lineage>
</organism>
<dbReference type="PROSITE" id="PS00018">
    <property type="entry name" value="EF_HAND_1"/>
    <property type="match status" value="4"/>
</dbReference>
<dbReference type="SUPFAM" id="SSF56112">
    <property type="entry name" value="Protein kinase-like (PK-like)"/>
    <property type="match status" value="1"/>
</dbReference>
<dbReference type="InterPro" id="IPR000719">
    <property type="entry name" value="Prot_kinase_dom"/>
</dbReference>
<comment type="caution">
    <text evidence="13">The sequence shown here is derived from an EMBL/GenBank/DDBJ whole genome shotgun (WGS) entry which is preliminary data.</text>
</comment>
<dbReference type="PROSITE" id="PS50222">
    <property type="entry name" value="EF_HAND_2"/>
    <property type="match status" value="3"/>
</dbReference>
<keyword evidence="7" id="KW-0067">ATP-binding</keyword>
<keyword evidence="4" id="KW-0547">Nucleotide-binding</keyword>
<evidence type="ECO:0000256" key="1">
    <source>
        <dbReference type="ARBA" id="ARBA00001946"/>
    </source>
</evidence>
<evidence type="ECO:0000256" key="2">
    <source>
        <dbReference type="ARBA" id="ARBA00022527"/>
    </source>
</evidence>
<feature type="domain" description="EF-hand" evidence="12">
    <location>
        <begin position="478"/>
        <end position="513"/>
    </location>
</feature>
<feature type="region of interest" description="Disordered" evidence="10">
    <location>
        <begin position="758"/>
        <end position="864"/>
    </location>
</feature>
<evidence type="ECO:0000313" key="14">
    <source>
        <dbReference type="Proteomes" id="UP001178507"/>
    </source>
</evidence>
<dbReference type="SMART" id="SM00054">
    <property type="entry name" value="EFh"/>
    <property type="match status" value="4"/>
</dbReference>
<dbReference type="Proteomes" id="UP001178507">
    <property type="component" value="Unassembled WGS sequence"/>
</dbReference>
<keyword evidence="2" id="KW-0723">Serine/threonine-protein kinase</keyword>
<comment type="cofactor">
    <cofactor evidence="1">
        <name>Mg(2+)</name>
        <dbReference type="ChEBI" id="CHEBI:18420"/>
    </cofactor>
</comment>
<accession>A0AA36JT84</accession>
<keyword evidence="9" id="KW-0040">ANK repeat</keyword>
<feature type="domain" description="EF-hand" evidence="12">
    <location>
        <begin position="566"/>
        <end position="601"/>
    </location>
</feature>
<dbReference type="SMART" id="SM00248">
    <property type="entry name" value="ANK"/>
    <property type="match status" value="3"/>
</dbReference>
<dbReference type="EMBL" id="CAUJNA010003875">
    <property type="protein sequence ID" value="CAJ1411449.1"/>
    <property type="molecule type" value="Genomic_DNA"/>
</dbReference>
<dbReference type="PROSITE" id="PS50011">
    <property type="entry name" value="PROTEIN_KINASE_DOM"/>
    <property type="match status" value="1"/>
</dbReference>
<dbReference type="PROSITE" id="PS00108">
    <property type="entry name" value="PROTEIN_KINASE_ST"/>
    <property type="match status" value="1"/>
</dbReference>
<dbReference type="Pfam" id="PF12796">
    <property type="entry name" value="Ank_2"/>
    <property type="match status" value="1"/>
</dbReference>
<keyword evidence="14" id="KW-1185">Reference proteome</keyword>
<feature type="repeat" description="ANK" evidence="9">
    <location>
        <begin position="1194"/>
        <end position="1226"/>
    </location>
</feature>
<keyword evidence="6" id="KW-0106">Calcium</keyword>
<dbReference type="Pfam" id="PF13202">
    <property type="entry name" value="EF-hand_5"/>
    <property type="match status" value="1"/>
</dbReference>
<feature type="domain" description="Protein kinase" evidence="11">
    <location>
        <begin position="176"/>
        <end position="442"/>
    </location>
</feature>
<sequence length="1701" mass="188125">MAGFGLCELPIGAGPELRLDFAETSSSRGLTGVVKTGKEYPPLDTEAVLEDGERVQLVHRIAVALASPEAYEKMCKTVFRKFAEPPPEGDDFDKCGLQTPISDIFEHLKLPSEHVRMFEQVLKKETDFKRKPEMLSFQLFRRVLIKVLRRIRDLYCVRVKRGQFVTAKKRKLEDEYERVGDAGRGCFGECFWVKHKSSGFRRVAKRILKKRVEVPKEEVEDEINLLRKLDHPHIVRLFEWFETADDFLLVMEGARAGDLGRALQRAKQEGNKGLDENTVRLLMEQALTALVYIHANRVIHRDIKPANMVLSQLDKYPPHLLLADFGIATVFQPDAPDALRGPMGTYPYMAPEIYDNNVTPKVDVWALGIVSYEVLCGHRPFGRERFDVEYQTRLQPAPVDMTALHDVGISQAAVKFIGDLLQKQEVWRPTSEDALKDIANWLEVAQPDGHVASMVGFSKKSTFSKAVYMCAASQLDASTLEDLNAMFLRLDADRNGSLSVLEFREGLRQVMEPEAIESLVDALDMDHSGSVPSPKPKVMHLFRCHAPDQANYTEFIAGCLDAHSDLVESALAHVFRVFDVNGDGKISLKELSSILTSDGVSIVLPEGKTIEEFMKAIDVSQDGFISFEELKGFLQKEADAVPQVRKRGLPAEPGADPAQRGSFVQPLSGPGYPAGEFASQLKRCVGLSEGNAALLRDLNEALAAAPKVGSPDKSPGKKGELQWGCRDAVNEHCEDLQALMHSWLPHGAMERSTSCPAKAFPQLRDPRRKGGEDGSPLSPLSPCPASPLRTSAAGSPSWASRRLRAKTHRDGLESRETVSRGGREVRRPTSSSRLEPLAKGALRHQRPCTSPHTPEAISRSPRPGATALDFDAAEALGRKILGTSSWVKRIFEEFDGADCGYLWPAEFAALKSRFEEAMGGFSARAPFNFDDADVNMEGRVSLPEWELYATKLATILGETRCRVATERVLGSRKAENRRKVKHVFIFEGYEAQASVRLLEVCSKGHKNASLVEDIRVALAARADPNAGLASPAFNDYTPLIFLASAPPSANGSQVEEAMELLIQARADVHRECGPMISGRLVPLRFAARAQNAFGLKVLQKHVDLGDAFQWAAGENAEGIMLSELRKLHGPTLAEHIEDMNDFSHAASAQLRLFASPIFPGGLRASGALSLCKGTYDDGHVRRGQRADPNSPGLEGMTALMHMIIDGNVPVIQTLLDCQATLDQRDSSGATPLHFAALHAQVQVVKLLLDRGAEPSHVDYAGFSPWMVVGEATCFEKQGLAVSSRSASERAEDIRECLELLKPASSPEELIRAESPEALLALAEGKEGAPMTLELLQRKFRLHESLFFNPRMAISGAFEGRTPLNHFLEKWAGLMIHLLQQDPLEGDQKVLAKFLLNATKGPDSQGTCGHIHKAWQQDDNRASYRARLMDAVQKQLEFYATCCNAMRQEVESAAVAETIALVGCSLLETSGPPSPMNEAEARLPPEKTLVACSELLSLAKDSVTIPQSWQEDPFWQKVQERQVLRYDPQDGAQVSVGMPSSYVAAKRLQRILEKTLEAEQERAGWDWPQREDSYVRHTYCFYILDTVRMSFVCQGDTVPQQVHSCMSVLKAFQGCSVETDGVQLLRTKSGFASGAVGEGGYADVKLLCYTDLGVHTAFDGTEIPLRIIGEVQLILEGYEAVKKRMHLVYEVNRGSFDRKRRR</sequence>
<dbReference type="Gene3D" id="1.10.238.10">
    <property type="entry name" value="EF-hand"/>
    <property type="match status" value="1"/>
</dbReference>
<dbReference type="Gene3D" id="1.10.510.10">
    <property type="entry name" value="Transferase(Phosphotransferase) domain 1"/>
    <property type="match status" value="1"/>
</dbReference>
<gene>
    <name evidence="13" type="ORF">EVOR1521_LOCUS32016</name>
</gene>
<dbReference type="InterPro" id="IPR036770">
    <property type="entry name" value="Ankyrin_rpt-contain_sf"/>
</dbReference>
<evidence type="ECO:0000256" key="3">
    <source>
        <dbReference type="ARBA" id="ARBA00022679"/>
    </source>
</evidence>
<dbReference type="InterPro" id="IPR002048">
    <property type="entry name" value="EF_hand_dom"/>
</dbReference>
<dbReference type="Gene3D" id="1.25.40.20">
    <property type="entry name" value="Ankyrin repeat-containing domain"/>
    <property type="match status" value="1"/>
</dbReference>
<dbReference type="GO" id="GO:0004674">
    <property type="term" value="F:protein serine/threonine kinase activity"/>
    <property type="evidence" value="ECO:0007669"/>
    <property type="project" value="UniProtKB-KW"/>
</dbReference>
<name>A0AA36JT84_9DINO</name>
<dbReference type="SUPFAM" id="SSF48403">
    <property type="entry name" value="Ankyrin repeat"/>
    <property type="match status" value="1"/>
</dbReference>
<feature type="repeat" description="ANK" evidence="9">
    <location>
        <begin position="1227"/>
        <end position="1259"/>
    </location>
</feature>
<dbReference type="InterPro" id="IPR011992">
    <property type="entry name" value="EF-hand-dom_pair"/>
</dbReference>
<keyword evidence="5" id="KW-0418">Kinase</keyword>
<dbReference type="PROSITE" id="PS50297">
    <property type="entry name" value="ANK_REP_REGION"/>
    <property type="match status" value="1"/>
</dbReference>
<evidence type="ECO:0000313" key="13">
    <source>
        <dbReference type="EMBL" id="CAJ1411449.1"/>
    </source>
</evidence>
<evidence type="ECO:0000256" key="10">
    <source>
        <dbReference type="SAM" id="MobiDB-lite"/>
    </source>
</evidence>
<dbReference type="Pfam" id="PF00069">
    <property type="entry name" value="Pkinase"/>
    <property type="match status" value="1"/>
</dbReference>